<keyword evidence="4" id="KW-1185">Reference proteome</keyword>
<dbReference type="InterPro" id="IPR029071">
    <property type="entry name" value="Ubiquitin-like_domsf"/>
</dbReference>
<feature type="compositionally biased region" description="Polar residues" evidence="1">
    <location>
        <begin position="584"/>
        <end position="593"/>
    </location>
</feature>
<dbReference type="GO" id="GO:0006886">
    <property type="term" value="P:intracellular protein transport"/>
    <property type="evidence" value="ECO:0007669"/>
    <property type="project" value="TreeGrafter"/>
</dbReference>
<dbReference type="SUPFAM" id="SSF54236">
    <property type="entry name" value="Ubiquitin-like"/>
    <property type="match status" value="2"/>
</dbReference>
<feature type="compositionally biased region" description="Polar residues" evidence="1">
    <location>
        <begin position="261"/>
        <end position="285"/>
    </location>
</feature>
<feature type="region of interest" description="Disordered" evidence="1">
    <location>
        <begin position="584"/>
        <end position="627"/>
    </location>
</feature>
<dbReference type="CDD" id="cd16105">
    <property type="entry name" value="Ubl_ASPSCR1_like"/>
    <property type="match status" value="1"/>
</dbReference>
<gene>
    <name evidence="3" type="ORF">SNE40_018802</name>
</gene>
<dbReference type="CDD" id="cd17075">
    <property type="entry name" value="UBX1_UBXN9"/>
    <property type="match status" value="1"/>
</dbReference>
<dbReference type="PANTHER" id="PTHR46467:SF1">
    <property type="entry name" value="TETHER CONTAINING UBX DOMAIN FOR GLUT4"/>
    <property type="match status" value="1"/>
</dbReference>
<dbReference type="GO" id="GO:0005737">
    <property type="term" value="C:cytoplasm"/>
    <property type="evidence" value="ECO:0007669"/>
    <property type="project" value="TreeGrafter"/>
</dbReference>
<dbReference type="InterPro" id="IPR001012">
    <property type="entry name" value="UBX_dom"/>
</dbReference>
<evidence type="ECO:0000256" key="1">
    <source>
        <dbReference type="SAM" id="MobiDB-lite"/>
    </source>
</evidence>
<proteinExistence type="predicted"/>
<dbReference type="GO" id="GO:0042593">
    <property type="term" value="P:glucose homeostasis"/>
    <property type="evidence" value="ECO:0007669"/>
    <property type="project" value="TreeGrafter"/>
</dbReference>
<comment type="caution">
    <text evidence="3">The sequence shown here is derived from an EMBL/GenBank/DDBJ whole genome shotgun (WGS) entry which is preliminary data.</text>
</comment>
<dbReference type="GO" id="GO:0012506">
    <property type="term" value="C:vesicle membrane"/>
    <property type="evidence" value="ECO:0007669"/>
    <property type="project" value="TreeGrafter"/>
</dbReference>
<evidence type="ECO:0000313" key="4">
    <source>
        <dbReference type="Proteomes" id="UP001347796"/>
    </source>
</evidence>
<dbReference type="AlphaFoldDB" id="A0AAN8P4L1"/>
<dbReference type="EMBL" id="JAZGQO010000014">
    <property type="protein sequence ID" value="KAK6170397.1"/>
    <property type="molecule type" value="Genomic_DNA"/>
</dbReference>
<feature type="compositionally biased region" description="Low complexity" evidence="1">
    <location>
        <begin position="599"/>
        <end position="612"/>
    </location>
</feature>
<dbReference type="Proteomes" id="UP001347796">
    <property type="component" value="Unassembled WGS sequence"/>
</dbReference>
<dbReference type="PANTHER" id="PTHR46467">
    <property type="entry name" value="TETHER CONTAINING UBX DOMAIN FOR GLUT4"/>
    <property type="match status" value="1"/>
</dbReference>
<dbReference type="GO" id="GO:0005634">
    <property type="term" value="C:nucleus"/>
    <property type="evidence" value="ECO:0007669"/>
    <property type="project" value="TreeGrafter"/>
</dbReference>
<protein>
    <recommendedName>
        <fullName evidence="2">UBX domain-containing protein</fullName>
    </recommendedName>
</protein>
<evidence type="ECO:0000313" key="3">
    <source>
        <dbReference type="EMBL" id="KAK6170397.1"/>
    </source>
</evidence>
<dbReference type="InterPro" id="IPR059238">
    <property type="entry name" value="UBX1_UBXN9"/>
</dbReference>
<dbReference type="InterPro" id="IPR021569">
    <property type="entry name" value="TUG-UBL1"/>
</dbReference>
<dbReference type="PROSITE" id="PS50033">
    <property type="entry name" value="UBX"/>
    <property type="match status" value="1"/>
</dbReference>
<sequence length="627" mass="70552">MATLQVLCPNGRRQNVKVTPNSKLLQVLEEVCQKQGFLPAEDYSLLHVNGRKTVDLTLAYRYCNLANNAKLELVKAKSSRAEEEVLIALQLEDGSRLQSVFKPSVTLWDILSHWENESNSSLHGKLTMIDTSVTPVKHPVCIYMREEVIGEMALRNTTLRKLALTGGKAAIRLVHRSVDDGTLAKVIQDVELTNAKKAKLEEIASQKLIEQQSETGNMCVNSGPTASKLNAESSLSHDQQEPMETDSESNTMQTSSSSSSANVNNRQTNFSDSNMTDSINSNQRDSAICVPDSRPISVNRDNSINRLREMNIPGVEIFTPQDFADLTPEEQVIATRLAQRFVPGLMRGSNTSSQSVTQSRPRSNQYQPSPRQNFNEFKFPEETKGKEVYKNELSEVKREEFQPCDRESILYCVEETLLTSKSASQELPDDFFEINENDLRIMMTDLQKNVENMEGQGLMTKAMRQAALEARYEKYERVVIRIQFPNKLVLQALFRPKETVYAVQKYVKENLEDKNMPFYLYTTPPKTILKDKSQTLLLANLVPATLIYFGTEAEHDNYLTPAIISCISPRIKAEELAAKWLQSDNMSSSSTTEWRARPSTSSTGGASTSSTGSEEKKMPKWLKLGKK</sequence>
<dbReference type="Gene3D" id="3.10.20.90">
    <property type="entry name" value="Phosphatidylinositol 3-kinase Catalytic Subunit, Chain A, domain 1"/>
    <property type="match status" value="2"/>
</dbReference>
<dbReference type="Pfam" id="PF00789">
    <property type="entry name" value="UBX"/>
    <property type="match status" value="1"/>
</dbReference>
<feature type="compositionally biased region" description="Polar residues" evidence="1">
    <location>
        <begin position="211"/>
        <end position="237"/>
    </location>
</feature>
<feature type="compositionally biased region" description="Polar residues" evidence="1">
    <location>
        <begin position="348"/>
        <end position="375"/>
    </location>
</feature>
<organism evidence="3 4">
    <name type="scientific">Patella caerulea</name>
    <name type="common">Rayed Mediterranean limpet</name>
    <dbReference type="NCBI Taxonomy" id="87958"/>
    <lineage>
        <taxon>Eukaryota</taxon>
        <taxon>Metazoa</taxon>
        <taxon>Spiralia</taxon>
        <taxon>Lophotrochozoa</taxon>
        <taxon>Mollusca</taxon>
        <taxon>Gastropoda</taxon>
        <taxon>Patellogastropoda</taxon>
        <taxon>Patelloidea</taxon>
        <taxon>Patellidae</taxon>
        <taxon>Patella</taxon>
    </lineage>
</organism>
<feature type="domain" description="UBX" evidence="2">
    <location>
        <begin position="473"/>
        <end position="549"/>
    </location>
</feature>
<dbReference type="Pfam" id="PF11470">
    <property type="entry name" value="TUG-UBL1"/>
    <property type="match status" value="1"/>
</dbReference>
<name>A0AAN8P4L1_PATCE</name>
<feature type="region of interest" description="Disordered" evidence="1">
    <location>
        <begin position="211"/>
        <end position="294"/>
    </location>
</feature>
<evidence type="ECO:0000259" key="2">
    <source>
        <dbReference type="PROSITE" id="PS50033"/>
    </source>
</evidence>
<reference evidence="3 4" key="1">
    <citation type="submission" date="2024-01" db="EMBL/GenBank/DDBJ databases">
        <title>The genome of the rayed Mediterranean limpet Patella caerulea (Linnaeus, 1758).</title>
        <authorList>
            <person name="Anh-Thu Weber A."/>
            <person name="Halstead-Nussloch G."/>
        </authorList>
    </citation>
    <scope>NUCLEOTIDE SEQUENCE [LARGE SCALE GENOMIC DNA]</scope>
    <source>
        <strain evidence="3">AATW-2023a</strain>
        <tissue evidence="3">Whole specimen</tissue>
    </source>
</reference>
<feature type="region of interest" description="Disordered" evidence="1">
    <location>
        <begin position="344"/>
        <end position="380"/>
    </location>
</feature>
<dbReference type="CDD" id="cd16118">
    <property type="entry name" value="UBX2_UBXN9"/>
    <property type="match status" value="1"/>
</dbReference>
<accession>A0AAN8P4L1</accession>